<dbReference type="GO" id="GO:0016757">
    <property type="term" value="F:glycosyltransferase activity"/>
    <property type="evidence" value="ECO:0007669"/>
    <property type="project" value="UniProtKB-KW"/>
</dbReference>
<protein>
    <submittedName>
        <fullName evidence="3">Glycosyltransferase</fullName>
        <ecNumber evidence="3">2.4.-.-</ecNumber>
    </submittedName>
</protein>
<feature type="domain" description="Glycosyl transferase family 1" evidence="2">
    <location>
        <begin position="198"/>
        <end position="343"/>
    </location>
</feature>
<gene>
    <name evidence="3" type="ORF">SJS82_06075</name>
</gene>
<organism evidence="3 4">
    <name type="scientific">Aeromonas media</name>
    <dbReference type="NCBI Taxonomy" id="651"/>
    <lineage>
        <taxon>Bacteria</taxon>
        <taxon>Pseudomonadati</taxon>
        <taxon>Pseudomonadota</taxon>
        <taxon>Gammaproteobacteria</taxon>
        <taxon>Aeromonadales</taxon>
        <taxon>Aeromonadaceae</taxon>
        <taxon>Aeromonas</taxon>
    </lineage>
</organism>
<keyword evidence="1 3" id="KW-0808">Transferase</keyword>
<proteinExistence type="predicted"/>
<dbReference type="Proteomes" id="UP001285835">
    <property type="component" value="Unassembled WGS sequence"/>
</dbReference>
<evidence type="ECO:0000313" key="4">
    <source>
        <dbReference type="Proteomes" id="UP001285835"/>
    </source>
</evidence>
<name>A0AAP6GA54_AERME</name>
<dbReference type="PANTHER" id="PTHR46401">
    <property type="entry name" value="GLYCOSYLTRANSFERASE WBBK-RELATED"/>
    <property type="match status" value="1"/>
</dbReference>
<comment type="caution">
    <text evidence="3">The sequence shown here is derived from an EMBL/GenBank/DDBJ whole genome shotgun (WGS) entry which is preliminary data.</text>
</comment>
<dbReference type="InterPro" id="IPR001296">
    <property type="entry name" value="Glyco_trans_1"/>
</dbReference>
<keyword evidence="3" id="KW-0328">Glycosyltransferase</keyword>
<evidence type="ECO:0000256" key="1">
    <source>
        <dbReference type="ARBA" id="ARBA00022679"/>
    </source>
</evidence>
<accession>A0AAP6GA54</accession>
<reference evidence="3" key="1">
    <citation type="submission" date="2023-11" db="EMBL/GenBank/DDBJ databases">
        <title>WGS of Aeromonas in Northern Israel.</title>
        <authorList>
            <person name="Hershko Y."/>
        </authorList>
    </citation>
    <scope>NUCLEOTIDE SEQUENCE</scope>
    <source>
        <strain evidence="3">02297</strain>
    </source>
</reference>
<sequence length="369" mass="42259">MDRLKLNEVDLILVNATALSSGGALTILRQFIAHAALTNKKYIVFAPIEVPLDVHANIIYIEVDTKSWLKRIWWDSFGLKRYIKQHNIESALCISLQNTSVNVDCQQLIYLHQPLPFTTVKYTFNKETIKYFLYKWFYKFFIFLFVTKSTRFVVQTQWMKAALAQSGVAEGNISVFTPDIKLPDGHLNKGPEQAQRLTTEQISFFYPASSLFYKNHLLILDALALLKARQLNQKVRFVVTLTVGDYPVFDEKVQQLELSDTVVYLGVMPYEQVIEHYISADAVLFPSYIETFGLPLAEAGVLGKKIICADLPYSRDVLKGYQGASFLNYQDATKWADEMEFVIGQKIVLNFAPLSFAQCATWKDFFDFI</sequence>
<dbReference type="Pfam" id="PF00534">
    <property type="entry name" value="Glycos_transf_1"/>
    <property type="match status" value="1"/>
</dbReference>
<dbReference type="EC" id="2.4.-.-" evidence="3"/>
<evidence type="ECO:0000259" key="2">
    <source>
        <dbReference type="Pfam" id="PF00534"/>
    </source>
</evidence>
<dbReference type="GO" id="GO:0009103">
    <property type="term" value="P:lipopolysaccharide biosynthetic process"/>
    <property type="evidence" value="ECO:0007669"/>
    <property type="project" value="TreeGrafter"/>
</dbReference>
<evidence type="ECO:0000313" key="3">
    <source>
        <dbReference type="EMBL" id="MDX7921496.1"/>
    </source>
</evidence>
<dbReference type="SUPFAM" id="SSF53756">
    <property type="entry name" value="UDP-Glycosyltransferase/glycogen phosphorylase"/>
    <property type="match status" value="1"/>
</dbReference>
<dbReference type="Gene3D" id="3.40.50.2000">
    <property type="entry name" value="Glycogen Phosphorylase B"/>
    <property type="match status" value="1"/>
</dbReference>
<dbReference type="AlphaFoldDB" id="A0AAP6GA54"/>
<dbReference type="PANTHER" id="PTHR46401:SF2">
    <property type="entry name" value="GLYCOSYLTRANSFERASE WBBK-RELATED"/>
    <property type="match status" value="1"/>
</dbReference>
<dbReference type="EMBL" id="JAWZXF010000006">
    <property type="protein sequence ID" value="MDX7921496.1"/>
    <property type="molecule type" value="Genomic_DNA"/>
</dbReference>
<dbReference type="RefSeq" id="WP_319916606.1">
    <property type="nucleotide sequence ID" value="NZ_JAWZXF010000006.1"/>
</dbReference>